<dbReference type="Gene3D" id="1.10.510.10">
    <property type="entry name" value="Transferase(Phosphotransferase) domain 1"/>
    <property type="match status" value="1"/>
</dbReference>
<evidence type="ECO:0000313" key="6">
    <source>
        <dbReference type="EMBL" id="KAI9200816.1"/>
    </source>
</evidence>
<dbReference type="FunFam" id="3.30.200.20:FF:001332">
    <property type="entry name" value="Wall-associated receptor kinase-like 10"/>
    <property type="match status" value="1"/>
</dbReference>
<evidence type="ECO:0000313" key="7">
    <source>
        <dbReference type="Proteomes" id="UP001064489"/>
    </source>
</evidence>
<keyword evidence="7" id="KW-1185">Reference proteome</keyword>
<dbReference type="PANTHER" id="PTHR27005">
    <property type="entry name" value="WALL-ASSOCIATED RECEPTOR KINASE-LIKE 21"/>
    <property type="match status" value="1"/>
</dbReference>
<dbReference type="InterPro" id="IPR008271">
    <property type="entry name" value="Ser/Thr_kinase_AS"/>
</dbReference>
<dbReference type="InterPro" id="IPR011009">
    <property type="entry name" value="Kinase-like_dom_sf"/>
</dbReference>
<dbReference type="InterPro" id="IPR000719">
    <property type="entry name" value="Prot_kinase_dom"/>
</dbReference>
<keyword evidence="2" id="KW-0067">ATP-binding</keyword>
<evidence type="ECO:0000256" key="3">
    <source>
        <dbReference type="ARBA" id="ARBA00047558"/>
    </source>
</evidence>
<proteinExistence type="predicted"/>
<keyword evidence="1" id="KW-0547">Nucleotide-binding</keyword>
<dbReference type="Pfam" id="PF00069">
    <property type="entry name" value="Pkinase"/>
    <property type="match status" value="1"/>
</dbReference>
<dbReference type="GO" id="GO:0007166">
    <property type="term" value="P:cell surface receptor signaling pathway"/>
    <property type="evidence" value="ECO:0007669"/>
    <property type="project" value="InterPro"/>
</dbReference>
<dbReference type="PANTHER" id="PTHR27005:SF515">
    <property type="entry name" value="WALL-ASSOCIATED RECEPTOR KINASE-LIKE 10-RELATED"/>
    <property type="match status" value="1"/>
</dbReference>
<dbReference type="GO" id="GO:0004674">
    <property type="term" value="F:protein serine/threonine kinase activity"/>
    <property type="evidence" value="ECO:0007669"/>
    <property type="project" value="TreeGrafter"/>
</dbReference>
<comment type="catalytic activity">
    <reaction evidence="4">
        <text>L-threonyl-[protein] + ATP = O-phospho-L-threonyl-[protein] + ADP + H(+)</text>
        <dbReference type="Rhea" id="RHEA:46608"/>
        <dbReference type="Rhea" id="RHEA-COMP:11060"/>
        <dbReference type="Rhea" id="RHEA-COMP:11605"/>
        <dbReference type="ChEBI" id="CHEBI:15378"/>
        <dbReference type="ChEBI" id="CHEBI:30013"/>
        <dbReference type="ChEBI" id="CHEBI:30616"/>
        <dbReference type="ChEBI" id="CHEBI:61977"/>
        <dbReference type="ChEBI" id="CHEBI:456216"/>
    </reaction>
</comment>
<reference evidence="6" key="2">
    <citation type="submission" date="2023-02" db="EMBL/GenBank/DDBJ databases">
        <authorList>
            <person name="Swenson N.G."/>
            <person name="Wegrzyn J.L."/>
            <person name="Mcevoy S.L."/>
        </authorList>
    </citation>
    <scope>NUCLEOTIDE SEQUENCE</scope>
    <source>
        <strain evidence="6">91603</strain>
        <tissue evidence="6">Leaf</tissue>
    </source>
</reference>
<reference evidence="6" key="1">
    <citation type="journal article" date="2022" name="Plant J.">
        <title>Strategies of tolerance reflected in two North American maple genomes.</title>
        <authorList>
            <person name="McEvoy S.L."/>
            <person name="Sezen U.U."/>
            <person name="Trouern-Trend A."/>
            <person name="McMahon S.M."/>
            <person name="Schaberg P.G."/>
            <person name="Yang J."/>
            <person name="Wegrzyn J.L."/>
            <person name="Swenson N.G."/>
        </authorList>
    </citation>
    <scope>NUCLEOTIDE SEQUENCE</scope>
    <source>
        <strain evidence="6">91603</strain>
    </source>
</reference>
<gene>
    <name evidence="6" type="ORF">LWI28_013669</name>
</gene>
<name>A0AAD5JHS1_ACENE</name>
<dbReference type="SUPFAM" id="SSF56112">
    <property type="entry name" value="Protein kinase-like (PK-like)"/>
    <property type="match status" value="1"/>
</dbReference>
<dbReference type="SMART" id="SM00220">
    <property type="entry name" value="S_TKc"/>
    <property type="match status" value="1"/>
</dbReference>
<sequence length="223" mass="25036">MFFRQNGGLLLQQQIASHKGAVGTTKIFGIQVLDRATDNFDAGRIRGTGGFCSLYKVMLPYGEIVAIKKARIMDESQVAQFINEVVILSQINHRNIVKLLGCCLETKVPLLVFEFVRNGTREGYVSSLSWERRFRIALDIAGALAYLHSAASTSIFHRDVKSTNILLDENYNAIVADFGLSRSIPIDRSHLTTQMHGTFGYLDPEYFQSSQFTEKKTMFTALQ</sequence>
<dbReference type="GO" id="GO:0005524">
    <property type="term" value="F:ATP binding"/>
    <property type="evidence" value="ECO:0007669"/>
    <property type="project" value="UniProtKB-KW"/>
</dbReference>
<dbReference type="PROSITE" id="PS50011">
    <property type="entry name" value="PROTEIN_KINASE_DOM"/>
    <property type="match status" value="1"/>
</dbReference>
<dbReference type="AlphaFoldDB" id="A0AAD5JHS1"/>
<dbReference type="PROSITE" id="PS00108">
    <property type="entry name" value="PROTEIN_KINASE_ST"/>
    <property type="match status" value="1"/>
</dbReference>
<organism evidence="6 7">
    <name type="scientific">Acer negundo</name>
    <name type="common">Box elder</name>
    <dbReference type="NCBI Taxonomy" id="4023"/>
    <lineage>
        <taxon>Eukaryota</taxon>
        <taxon>Viridiplantae</taxon>
        <taxon>Streptophyta</taxon>
        <taxon>Embryophyta</taxon>
        <taxon>Tracheophyta</taxon>
        <taxon>Spermatophyta</taxon>
        <taxon>Magnoliopsida</taxon>
        <taxon>eudicotyledons</taxon>
        <taxon>Gunneridae</taxon>
        <taxon>Pentapetalae</taxon>
        <taxon>rosids</taxon>
        <taxon>malvids</taxon>
        <taxon>Sapindales</taxon>
        <taxon>Sapindaceae</taxon>
        <taxon>Hippocastanoideae</taxon>
        <taxon>Acereae</taxon>
        <taxon>Acer</taxon>
    </lineage>
</organism>
<dbReference type="GO" id="GO:0005886">
    <property type="term" value="C:plasma membrane"/>
    <property type="evidence" value="ECO:0007669"/>
    <property type="project" value="TreeGrafter"/>
</dbReference>
<dbReference type="InterPro" id="IPR045274">
    <property type="entry name" value="WAK-like"/>
</dbReference>
<evidence type="ECO:0000256" key="2">
    <source>
        <dbReference type="ARBA" id="ARBA00022840"/>
    </source>
</evidence>
<accession>A0AAD5JHS1</accession>
<evidence type="ECO:0000259" key="5">
    <source>
        <dbReference type="PROSITE" id="PS50011"/>
    </source>
</evidence>
<dbReference type="EMBL" id="JAJSOW010000001">
    <property type="protein sequence ID" value="KAI9200816.1"/>
    <property type="molecule type" value="Genomic_DNA"/>
</dbReference>
<evidence type="ECO:0000256" key="1">
    <source>
        <dbReference type="ARBA" id="ARBA00022741"/>
    </source>
</evidence>
<dbReference type="Gene3D" id="3.30.200.20">
    <property type="entry name" value="Phosphorylase Kinase, domain 1"/>
    <property type="match status" value="1"/>
</dbReference>
<dbReference type="Proteomes" id="UP001064489">
    <property type="component" value="Chromosome 9"/>
</dbReference>
<protein>
    <recommendedName>
        <fullName evidence="5">Protein kinase domain-containing protein</fullName>
    </recommendedName>
</protein>
<comment type="catalytic activity">
    <reaction evidence="3">
        <text>L-seryl-[protein] + ATP = O-phospho-L-seryl-[protein] + ADP + H(+)</text>
        <dbReference type="Rhea" id="RHEA:17989"/>
        <dbReference type="Rhea" id="RHEA-COMP:9863"/>
        <dbReference type="Rhea" id="RHEA-COMP:11604"/>
        <dbReference type="ChEBI" id="CHEBI:15378"/>
        <dbReference type="ChEBI" id="CHEBI:29999"/>
        <dbReference type="ChEBI" id="CHEBI:30616"/>
        <dbReference type="ChEBI" id="CHEBI:83421"/>
        <dbReference type="ChEBI" id="CHEBI:456216"/>
    </reaction>
</comment>
<feature type="domain" description="Protein kinase" evidence="5">
    <location>
        <begin position="40"/>
        <end position="223"/>
    </location>
</feature>
<evidence type="ECO:0000256" key="4">
    <source>
        <dbReference type="ARBA" id="ARBA00047951"/>
    </source>
</evidence>
<comment type="caution">
    <text evidence="6">The sequence shown here is derived from an EMBL/GenBank/DDBJ whole genome shotgun (WGS) entry which is preliminary data.</text>
</comment>